<organism evidence="1 2">
    <name type="scientific">Thalassospira permensis NBRC 106175</name>
    <dbReference type="NCBI Taxonomy" id="1353532"/>
    <lineage>
        <taxon>Bacteria</taxon>
        <taxon>Pseudomonadati</taxon>
        <taxon>Pseudomonadota</taxon>
        <taxon>Alphaproteobacteria</taxon>
        <taxon>Rhodospirillales</taxon>
        <taxon>Thalassospiraceae</taxon>
        <taxon>Thalassospira</taxon>
    </lineage>
</organism>
<evidence type="ECO:0000313" key="2">
    <source>
        <dbReference type="Proteomes" id="UP000027463"/>
    </source>
</evidence>
<accession>A0ABR4TSU5</accession>
<dbReference type="Proteomes" id="UP000027463">
    <property type="component" value="Unassembled WGS sequence"/>
</dbReference>
<sequence>MPKRHYDRDPPCVSFAGADMQNKPVLNSVFEAVFRLIDHALNDNEYLQPQKLHRLLYLAQAYYGANYHGRMLMPAVFIADDIGPIEPNVYAVMEESRPDVRLKSVDPKTQHFIESIWSQFGHHSVEHLSETVRNHPPYLDAYKQGPGTVIPFQVMVDFYASVRKSATTPEAKEVVRPRVMRSHKGKPVATTDWLPRRIK</sequence>
<gene>
    <name evidence="1" type="ORF">SMB34_12315</name>
</gene>
<comment type="caution">
    <text evidence="1">The sequence shown here is derived from an EMBL/GenBank/DDBJ whole genome shotgun (WGS) entry which is preliminary data.</text>
</comment>
<protein>
    <recommendedName>
        <fullName evidence="3">Antitoxin SocA-like Panacea domain-containing protein</fullName>
    </recommendedName>
</protein>
<evidence type="ECO:0008006" key="3">
    <source>
        <dbReference type="Google" id="ProtNLM"/>
    </source>
</evidence>
<evidence type="ECO:0000313" key="1">
    <source>
        <dbReference type="EMBL" id="KEO58799.1"/>
    </source>
</evidence>
<proteinExistence type="predicted"/>
<keyword evidence="2" id="KW-1185">Reference proteome</keyword>
<name>A0ABR4TSU5_9PROT</name>
<reference evidence="1 2" key="1">
    <citation type="submission" date="2013-07" db="EMBL/GenBank/DDBJ databases">
        <title>Thalassospira permensis NBRC 106175 Genome Sequencing.</title>
        <authorList>
            <person name="Lai Q."/>
            <person name="Shao Z."/>
        </authorList>
    </citation>
    <scope>NUCLEOTIDE SEQUENCE [LARGE SCALE GENOMIC DNA]</scope>
    <source>
        <strain evidence="1 2">NBRC 106175</strain>
    </source>
</reference>
<dbReference type="EMBL" id="AUNC01000004">
    <property type="protein sequence ID" value="KEO58799.1"/>
    <property type="molecule type" value="Genomic_DNA"/>
</dbReference>